<feature type="compositionally biased region" description="Gly residues" evidence="1">
    <location>
        <begin position="405"/>
        <end position="416"/>
    </location>
</feature>
<dbReference type="EMBL" id="JAUSRA010000001">
    <property type="protein sequence ID" value="MDP9791623.1"/>
    <property type="molecule type" value="Genomic_DNA"/>
</dbReference>
<feature type="region of interest" description="Disordered" evidence="1">
    <location>
        <begin position="446"/>
        <end position="481"/>
    </location>
</feature>
<dbReference type="Gene3D" id="1.10.287.1060">
    <property type="entry name" value="ESAT-6-like"/>
    <property type="match status" value="1"/>
</dbReference>
<dbReference type="InterPro" id="IPR010310">
    <property type="entry name" value="T7SS_ESAT-6-like"/>
</dbReference>
<gene>
    <name evidence="2" type="ORF">J2S43_000135</name>
</gene>
<name>A0ABT9MJM9_9ACTN</name>
<feature type="compositionally biased region" description="Low complexity" evidence="1">
    <location>
        <begin position="262"/>
        <end position="285"/>
    </location>
</feature>
<evidence type="ECO:0000313" key="3">
    <source>
        <dbReference type="Proteomes" id="UP001240984"/>
    </source>
</evidence>
<dbReference type="InterPro" id="IPR036689">
    <property type="entry name" value="ESAT-6-like_sf"/>
</dbReference>
<protein>
    <submittedName>
        <fullName evidence="2">Uncharacterized protein YukE</fullName>
    </submittedName>
</protein>
<keyword evidence="3" id="KW-1185">Reference proteome</keyword>
<organism evidence="2 3">
    <name type="scientific">Catenuloplanes nepalensis</name>
    <dbReference type="NCBI Taxonomy" id="587533"/>
    <lineage>
        <taxon>Bacteria</taxon>
        <taxon>Bacillati</taxon>
        <taxon>Actinomycetota</taxon>
        <taxon>Actinomycetes</taxon>
        <taxon>Micromonosporales</taxon>
        <taxon>Micromonosporaceae</taxon>
        <taxon>Catenuloplanes</taxon>
    </lineage>
</organism>
<dbReference type="Proteomes" id="UP001240984">
    <property type="component" value="Unassembled WGS sequence"/>
</dbReference>
<accession>A0ABT9MJM9</accession>
<evidence type="ECO:0000256" key="1">
    <source>
        <dbReference type="SAM" id="MobiDB-lite"/>
    </source>
</evidence>
<dbReference type="Pfam" id="PF06013">
    <property type="entry name" value="WXG100"/>
    <property type="match status" value="1"/>
</dbReference>
<dbReference type="RefSeq" id="WP_306826495.1">
    <property type="nucleotide sequence ID" value="NZ_JAUSRA010000001.1"/>
</dbReference>
<evidence type="ECO:0000313" key="2">
    <source>
        <dbReference type="EMBL" id="MDP9791623.1"/>
    </source>
</evidence>
<feature type="region of interest" description="Disordered" evidence="1">
    <location>
        <begin position="405"/>
        <end position="430"/>
    </location>
</feature>
<feature type="compositionally biased region" description="Low complexity" evidence="1">
    <location>
        <begin position="299"/>
        <end position="312"/>
    </location>
</feature>
<dbReference type="SUPFAM" id="SSF140453">
    <property type="entry name" value="EsxAB dimer-like"/>
    <property type="match status" value="1"/>
</dbReference>
<comment type="caution">
    <text evidence="2">The sequence shown here is derived from an EMBL/GenBank/DDBJ whole genome shotgun (WGS) entry which is preliminary data.</text>
</comment>
<feature type="region of interest" description="Disordered" evidence="1">
    <location>
        <begin position="241"/>
        <end position="319"/>
    </location>
</feature>
<sequence>MADKYGIQTWEQMVTQVVIHGKPDNIRAAAAGWDLALRNLNDVKTSLDDNVTDLGTTWKGEAYESFKAHIERISQNMETVYNDANSMGTVVGTLNTSADRLQAAQAEIPIPAGMEDEIAALRNEDQGIADGVFESTAVGLLGLPFGPMGFALGTALGAVLSSTGVFDALSDWLNDRTDEARVIWNRLNFEIEGEAAVTPAGVPIGFQSMNLASEIPLGTGAPSTDIGALTGGNGIAGATPALSTSPPDIGSVAPPGTGAFDPATAAAPQLGAAGAPPSLGAGTAGFDPGAATPGTGSFDPGVLGPGSLDDPPGGTGLAGAGSGLGAGGLGGLGTGGLGAGGLGAGGLGTGALGAGGLGSPGGAGGPAGGLGGAPIGGGALGKPVSPAQAGIPGVGALGAGAAAGAGRGNGKGGAGTTGKPLLPGSAAGGGAAGRAGLPGVGGIGGAGQGAGFGDEEEHTTWLTEDEDVWGTSGAVAPGVLR</sequence>
<feature type="compositionally biased region" description="Acidic residues" evidence="1">
    <location>
        <begin position="453"/>
        <end position="468"/>
    </location>
</feature>
<reference evidence="2 3" key="1">
    <citation type="submission" date="2023-07" db="EMBL/GenBank/DDBJ databases">
        <title>Sequencing the genomes of 1000 actinobacteria strains.</title>
        <authorList>
            <person name="Klenk H.-P."/>
        </authorList>
    </citation>
    <scope>NUCLEOTIDE SEQUENCE [LARGE SCALE GENOMIC DNA]</scope>
    <source>
        <strain evidence="2 3">DSM 44710</strain>
    </source>
</reference>
<proteinExistence type="predicted"/>